<dbReference type="Proteomes" id="UP000754563">
    <property type="component" value="Unassembled WGS sequence"/>
</dbReference>
<gene>
    <name evidence="2" type="ORF">KC717_03625</name>
</gene>
<reference evidence="2" key="2">
    <citation type="journal article" date="2021" name="Microbiome">
        <title>Successional dynamics and alternative stable states in a saline activated sludge microbial community over 9 years.</title>
        <authorList>
            <person name="Wang Y."/>
            <person name="Ye J."/>
            <person name="Ju F."/>
            <person name="Liu L."/>
            <person name="Boyd J.A."/>
            <person name="Deng Y."/>
            <person name="Parks D.H."/>
            <person name="Jiang X."/>
            <person name="Yin X."/>
            <person name="Woodcroft B.J."/>
            <person name="Tyson G.W."/>
            <person name="Hugenholtz P."/>
            <person name="Polz M.F."/>
            <person name="Zhang T."/>
        </authorList>
    </citation>
    <scope>NUCLEOTIDE SEQUENCE</scope>
    <source>
        <strain evidence="2">HKST-UBA11</strain>
    </source>
</reference>
<comment type="caution">
    <text evidence="2">The sequence shown here is derived from an EMBL/GenBank/DDBJ whole genome shotgun (WGS) entry which is preliminary data.</text>
</comment>
<name>A0A955L7Y0_9BACT</name>
<keyword evidence="1" id="KW-0812">Transmembrane</keyword>
<dbReference type="EMBL" id="JAGQLH010000039">
    <property type="protein sequence ID" value="MCA9385712.1"/>
    <property type="molecule type" value="Genomic_DNA"/>
</dbReference>
<evidence type="ECO:0008006" key="4">
    <source>
        <dbReference type="Google" id="ProtNLM"/>
    </source>
</evidence>
<dbReference type="AlphaFoldDB" id="A0A955L7Y0"/>
<keyword evidence="1" id="KW-0472">Membrane</keyword>
<sequence>MRKQVQNKIKRSLPYIGSFLFFIIMLAWALLSANGKKVDVDALLTDPGSGSVLVQTGGVRINNNQFEEDIFVAHLDGEEIDTTENRLENLKPGEYTLELEIEGYNTWKSQVFVEPYLITDVYPFFFTHNPEVEAVFNTHIPIDSISYSINGDYAYYVVKDASKGSDNGIFQLQLSTVNTFFTNEANGPRKIANLLPEFEEAVRSSSYSLLPSPDNRKLLVISDNSDQVILDVETPGLNISGSLTTIEELVGYKPESFEWFKGSASFIIKDKNLLAEAIISTKKTIVITYTPNSEPIYGLNGDSLVFFSPADNLLYTYKDESKQSVSLENRIIPETISKLWVDKNSANFVIFESEGAFYFMSIPDSYITEIESGISPISFSNDGKSLLYRKDDLWKTFTVTEIPIRNEFETRINTIPNIELQEGENDTLWWNSQSTHLLRLHTKSDGNKILRAYDKYSQNEVLILENPDIVENSIYMLQDNQKAFLLFKNEISGPKGEDDIDDVLSENYLYSINFEVEETDQSN</sequence>
<dbReference type="SUPFAM" id="SSF82171">
    <property type="entry name" value="DPP6 N-terminal domain-like"/>
    <property type="match status" value="1"/>
</dbReference>
<accession>A0A955L7Y0</accession>
<reference evidence="2" key="1">
    <citation type="submission" date="2020-04" db="EMBL/GenBank/DDBJ databases">
        <authorList>
            <person name="Zhang T."/>
        </authorList>
    </citation>
    <scope>NUCLEOTIDE SEQUENCE</scope>
    <source>
        <strain evidence="2">HKST-UBA11</strain>
    </source>
</reference>
<evidence type="ECO:0000313" key="3">
    <source>
        <dbReference type="Proteomes" id="UP000754563"/>
    </source>
</evidence>
<evidence type="ECO:0000313" key="2">
    <source>
        <dbReference type="EMBL" id="MCA9385712.1"/>
    </source>
</evidence>
<evidence type="ECO:0000256" key="1">
    <source>
        <dbReference type="SAM" id="Phobius"/>
    </source>
</evidence>
<proteinExistence type="predicted"/>
<feature type="transmembrane region" description="Helical" evidence="1">
    <location>
        <begin position="12"/>
        <end position="31"/>
    </location>
</feature>
<keyword evidence="1" id="KW-1133">Transmembrane helix</keyword>
<protein>
    <recommendedName>
        <fullName evidence="4">PEGA domain-containing protein</fullName>
    </recommendedName>
</protein>
<organism evidence="2 3">
    <name type="scientific">Candidatus Dojkabacteria bacterium</name>
    <dbReference type="NCBI Taxonomy" id="2099670"/>
    <lineage>
        <taxon>Bacteria</taxon>
        <taxon>Candidatus Dojkabacteria</taxon>
    </lineage>
</organism>